<feature type="domain" description="Fibronectin type-III" evidence="9">
    <location>
        <begin position="705"/>
        <end position="804"/>
    </location>
</feature>
<proteinExistence type="predicted"/>
<evidence type="ECO:0000256" key="5">
    <source>
        <dbReference type="ARBA" id="ARBA00023319"/>
    </source>
</evidence>
<organism evidence="10 11">
    <name type="scientific">Dreissena polymorpha</name>
    <name type="common">Zebra mussel</name>
    <name type="synonym">Mytilus polymorpha</name>
    <dbReference type="NCBI Taxonomy" id="45954"/>
    <lineage>
        <taxon>Eukaryota</taxon>
        <taxon>Metazoa</taxon>
        <taxon>Spiralia</taxon>
        <taxon>Lophotrochozoa</taxon>
        <taxon>Mollusca</taxon>
        <taxon>Bivalvia</taxon>
        <taxon>Autobranchia</taxon>
        <taxon>Heteroconchia</taxon>
        <taxon>Euheterodonta</taxon>
        <taxon>Imparidentia</taxon>
        <taxon>Neoheterodontei</taxon>
        <taxon>Myida</taxon>
        <taxon>Dreissenoidea</taxon>
        <taxon>Dreissenidae</taxon>
        <taxon>Dreissena</taxon>
    </lineage>
</organism>
<feature type="domain" description="Ig-like" evidence="8">
    <location>
        <begin position="488"/>
        <end position="563"/>
    </location>
</feature>
<dbReference type="CDD" id="cd00063">
    <property type="entry name" value="FN3"/>
    <property type="match status" value="1"/>
</dbReference>
<dbReference type="Pfam" id="PF08205">
    <property type="entry name" value="C2-set_2"/>
    <property type="match status" value="2"/>
</dbReference>
<keyword evidence="2 7" id="KW-0472">Membrane</keyword>
<keyword evidence="7" id="KW-0812">Transmembrane</keyword>
<dbReference type="InterPro" id="IPR003961">
    <property type="entry name" value="FN3_dom"/>
</dbReference>
<dbReference type="InterPro" id="IPR051275">
    <property type="entry name" value="Cell_adhesion_signaling"/>
</dbReference>
<keyword evidence="3" id="KW-1015">Disulfide bond</keyword>
<dbReference type="InterPro" id="IPR013162">
    <property type="entry name" value="CD80_C2-set"/>
</dbReference>
<dbReference type="InterPro" id="IPR036179">
    <property type="entry name" value="Ig-like_dom_sf"/>
</dbReference>
<evidence type="ECO:0000256" key="4">
    <source>
        <dbReference type="ARBA" id="ARBA00023180"/>
    </source>
</evidence>
<comment type="caution">
    <text evidence="10">The sequence shown here is derived from an EMBL/GenBank/DDBJ whole genome shotgun (WGS) entry which is preliminary data.</text>
</comment>
<dbReference type="PANTHER" id="PTHR11640">
    <property type="entry name" value="NEPHRIN"/>
    <property type="match status" value="1"/>
</dbReference>
<dbReference type="Proteomes" id="UP000828390">
    <property type="component" value="Unassembled WGS sequence"/>
</dbReference>
<feature type="transmembrane region" description="Helical" evidence="7">
    <location>
        <begin position="817"/>
        <end position="836"/>
    </location>
</feature>
<dbReference type="GO" id="GO:0098609">
    <property type="term" value="P:cell-cell adhesion"/>
    <property type="evidence" value="ECO:0007669"/>
    <property type="project" value="TreeGrafter"/>
</dbReference>
<dbReference type="CDD" id="cd00096">
    <property type="entry name" value="Ig"/>
    <property type="match status" value="1"/>
</dbReference>
<reference evidence="10" key="2">
    <citation type="submission" date="2020-11" db="EMBL/GenBank/DDBJ databases">
        <authorList>
            <person name="McCartney M.A."/>
            <person name="Auch B."/>
            <person name="Kono T."/>
            <person name="Mallez S."/>
            <person name="Becker A."/>
            <person name="Gohl D.M."/>
            <person name="Silverstein K.A.T."/>
            <person name="Koren S."/>
            <person name="Bechman K.B."/>
            <person name="Herman A."/>
            <person name="Abrahante J.E."/>
            <person name="Garbe J."/>
        </authorList>
    </citation>
    <scope>NUCLEOTIDE SEQUENCE</scope>
    <source>
        <strain evidence="10">Duluth1</strain>
        <tissue evidence="10">Whole animal</tissue>
    </source>
</reference>
<evidence type="ECO:0000256" key="7">
    <source>
        <dbReference type="SAM" id="Phobius"/>
    </source>
</evidence>
<dbReference type="GO" id="GO:0005911">
    <property type="term" value="C:cell-cell junction"/>
    <property type="evidence" value="ECO:0007669"/>
    <property type="project" value="TreeGrafter"/>
</dbReference>
<name>A0A9D4HAR8_DREPO</name>
<keyword evidence="5" id="KW-0393">Immunoglobulin domain</keyword>
<dbReference type="InterPro" id="IPR036116">
    <property type="entry name" value="FN3_sf"/>
</dbReference>
<gene>
    <name evidence="10" type="ORF">DPMN_103228</name>
</gene>
<comment type="subcellular location">
    <subcellularLocation>
        <location evidence="1">Membrane</location>
        <topology evidence="1">Single-pass type I membrane protein</topology>
    </subcellularLocation>
</comment>
<reference evidence="10" key="1">
    <citation type="journal article" date="2019" name="bioRxiv">
        <title>The Genome of the Zebra Mussel, Dreissena polymorpha: A Resource for Invasive Species Research.</title>
        <authorList>
            <person name="McCartney M.A."/>
            <person name="Auch B."/>
            <person name="Kono T."/>
            <person name="Mallez S."/>
            <person name="Zhang Y."/>
            <person name="Obille A."/>
            <person name="Becker A."/>
            <person name="Abrahante J.E."/>
            <person name="Garbe J."/>
            <person name="Badalamenti J.P."/>
            <person name="Herman A."/>
            <person name="Mangelson H."/>
            <person name="Liachko I."/>
            <person name="Sullivan S."/>
            <person name="Sone E.D."/>
            <person name="Koren S."/>
            <person name="Silverstein K.A.T."/>
            <person name="Beckman K.B."/>
            <person name="Gohl D.M."/>
        </authorList>
    </citation>
    <scope>NUCLEOTIDE SEQUENCE</scope>
    <source>
        <strain evidence="10">Duluth1</strain>
        <tissue evidence="10">Whole animal</tissue>
    </source>
</reference>
<feature type="domain" description="Ig-like" evidence="8">
    <location>
        <begin position="385"/>
        <end position="480"/>
    </location>
</feature>
<dbReference type="Gene3D" id="2.60.40.10">
    <property type="entry name" value="Immunoglobulins"/>
    <property type="match status" value="5"/>
</dbReference>
<evidence type="ECO:0000313" key="11">
    <source>
        <dbReference type="Proteomes" id="UP000828390"/>
    </source>
</evidence>
<evidence type="ECO:0008006" key="12">
    <source>
        <dbReference type="Google" id="ProtNLM"/>
    </source>
</evidence>
<keyword evidence="11" id="KW-1185">Reference proteome</keyword>
<dbReference type="EMBL" id="JAIWYP010000004">
    <property type="protein sequence ID" value="KAH3829994.1"/>
    <property type="molecule type" value="Genomic_DNA"/>
</dbReference>
<dbReference type="InterPro" id="IPR013783">
    <property type="entry name" value="Ig-like_fold"/>
</dbReference>
<sequence length="1012" mass="112327">MCEGCMCLSPIHRRSFGCRSDFIIIAEVRSDMRALVPKDIEYMYYRNQQYLQVLVVAKVSSTNKPWYQVGNSVILICSRPADTGIVNVVLNNKTIGVITYSDENHCEVNGLLRNARLYNTTCVGKRDIQVTIFQVYRDLHNTTFHFRWQNGTTYVDMCKTLIYVYEPPPMPRINNKIHGDHWVSVPNVVTGFEGQRLYLDCSCYGGFPIVSAAWYLHQQQIASTLQTCDMTQKTGCYLKTEYTFKATLEDDNVAYLCHCWLSVGPEERQTTDIEIYLYTKPSMPVLKPVNYIIEGVPIVIGHCETSGFKPFHSFSLVMQFGNITHSYTGPANDPPTFSTFSASESFPEITPMRADNGKNLSCTVGHNALDGYLTSAFIINVLFKPLSATITGKNVIIANGNNTVKLTCTSGTANPVSDIQWSFDSIHSTPPEVKHELSEYGGKATLSTITLTPTRNDVGKNVTCTAVNEVNLVNPAISVVTLDLQFYPDVKVISQNTSSLAGETTLICNASGLPSTYIFSQVWTQEWPGYGRLRELTGTSSTLTLNQLTYEYSGVYSCSASNGILINDAGEYFALGSGYLLVKDAPVLTSPSVITGQPFRIAGKVGENISFAVDVYSNDGSVNTSVVSCINGTWGHSTPAIFETRPANVILPVFNHLIPVVGMRVNITVPIDNTSDFGDKEVEIRNKFGHKSFRIHIETQGPPEPPYNIAIQNDTGYAAHIKWQYGFHGGCPQTFVVQASIDGNIWTNLSNAIGGMEYIGTSGNTTIRGLLAGHLYMFRIFSYSILGQSKYSEVKYMTISILQDSNYSSIYGTIFKVVGPLVAVVVIGTVAVSIGLHIKRTRKGSGTVKEGNDDRSSEEQGVQMTEDTYETLRGTNRESSGYDTLENEQVHDISTMDDRAVTDGNRGYEPRFRRKTSRFHRTSTKIDQDSRHFGIRETIDRVFRLHIPPEATKITMANTLHSLKPSKQRHGILQRGMCTPRAVSHGRFNGLSIELTRRTREHFFAQTSAVTS</sequence>
<feature type="domain" description="Ig-like" evidence="8">
    <location>
        <begin position="171"/>
        <end position="257"/>
    </location>
</feature>
<dbReference type="GO" id="GO:0005886">
    <property type="term" value="C:plasma membrane"/>
    <property type="evidence" value="ECO:0007669"/>
    <property type="project" value="TreeGrafter"/>
</dbReference>
<protein>
    <recommendedName>
        <fullName evidence="12">Nephrin/kirre</fullName>
    </recommendedName>
</protein>
<dbReference type="InterPro" id="IPR003599">
    <property type="entry name" value="Ig_sub"/>
</dbReference>
<evidence type="ECO:0000259" key="8">
    <source>
        <dbReference type="PROSITE" id="PS50835"/>
    </source>
</evidence>
<keyword evidence="4" id="KW-0325">Glycoprotein</keyword>
<dbReference type="InterPro" id="IPR007110">
    <property type="entry name" value="Ig-like_dom"/>
</dbReference>
<evidence type="ECO:0000313" key="10">
    <source>
        <dbReference type="EMBL" id="KAH3829994.1"/>
    </source>
</evidence>
<dbReference type="AlphaFoldDB" id="A0A9D4HAR8"/>
<dbReference type="SUPFAM" id="SSF48726">
    <property type="entry name" value="Immunoglobulin"/>
    <property type="match status" value="4"/>
</dbReference>
<dbReference type="PANTHER" id="PTHR11640:SF31">
    <property type="entry name" value="IRREGULAR CHIASM C-ROUGHEST PROTEIN-RELATED"/>
    <property type="match status" value="1"/>
</dbReference>
<evidence type="ECO:0000256" key="6">
    <source>
        <dbReference type="SAM" id="MobiDB-lite"/>
    </source>
</evidence>
<evidence type="ECO:0000259" key="9">
    <source>
        <dbReference type="PROSITE" id="PS50853"/>
    </source>
</evidence>
<dbReference type="PROSITE" id="PS50835">
    <property type="entry name" value="IG_LIKE"/>
    <property type="match status" value="3"/>
</dbReference>
<keyword evidence="7" id="KW-1133">Transmembrane helix</keyword>
<evidence type="ECO:0000256" key="3">
    <source>
        <dbReference type="ARBA" id="ARBA00023157"/>
    </source>
</evidence>
<dbReference type="SMART" id="SM00409">
    <property type="entry name" value="IG"/>
    <property type="match status" value="3"/>
</dbReference>
<dbReference type="SUPFAM" id="SSF49265">
    <property type="entry name" value="Fibronectin type III"/>
    <property type="match status" value="1"/>
</dbReference>
<accession>A0A9D4HAR8</accession>
<feature type="region of interest" description="Disordered" evidence="6">
    <location>
        <begin position="843"/>
        <end position="865"/>
    </location>
</feature>
<evidence type="ECO:0000256" key="1">
    <source>
        <dbReference type="ARBA" id="ARBA00004479"/>
    </source>
</evidence>
<dbReference type="PROSITE" id="PS50853">
    <property type="entry name" value="FN3"/>
    <property type="match status" value="1"/>
</dbReference>
<evidence type="ECO:0000256" key="2">
    <source>
        <dbReference type="ARBA" id="ARBA00023136"/>
    </source>
</evidence>
<dbReference type="GO" id="GO:0050839">
    <property type="term" value="F:cell adhesion molecule binding"/>
    <property type="evidence" value="ECO:0007669"/>
    <property type="project" value="TreeGrafter"/>
</dbReference>